<sequence>MSEVLTAETWIGMGVAVVMFWGVASWAMIRTFRQEEKKISIVEDQRRIDTYSPNALEDLREWIHSRPDDPDVEVAREQYNECVDVLKSADHRFYDWSDDEVESLERL</sequence>
<gene>
    <name evidence="2" type="ORF">AArc1_5132</name>
    <name evidence="3" type="ORF">AArcMg_4192</name>
</gene>
<keyword evidence="1" id="KW-0472">Membrane</keyword>
<keyword evidence="2" id="KW-0614">Plasmid</keyword>
<proteinExistence type="predicted"/>
<evidence type="ECO:0000313" key="2">
    <source>
        <dbReference type="EMBL" id="AXR76333.1"/>
    </source>
</evidence>
<dbReference type="EMBL" id="CP027032">
    <property type="protein sequence ID" value="AXR80017.1"/>
    <property type="molecule type" value="Genomic_DNA"/>
</dbReference>
<dbReference type="OrthoDB" id="306168at2157"/>
<accession>A0A346PKH2</accession>
<dbReference type="KEGG" id="nag:AArcMg_4192"/>
<evidence type="ECO:0000256" key="1">
    <source>
        <dbReference type="SAM" id="Phobius"/>
    </source>
</evidence>
<keyword evidence="1" id="KW-1133">Transmembrane helix</keyword>
<evidence type="ECO:0000313" key="5">
    <source>
        <dbReference type="Proteomes" id="UP000258707"/>
    </source>
</evidence>
<keyword evidence="4" id="KW-1185">Reference proteome</keyword>
<dbReference type="Proteomes" id="UP000258613">
    <property type="component" value="Plasmid pAArc-Mg-01"/>
</dbReference>
<protein>
    <submittedName>
        <fullName evidence="2">Uncharacterized protein</fullName>
    </submittedName>
</protein>
<organism evidence="2 5">
    <name type="scientific">Natrarchaeobaculum sulfurireducens</name>
    <dbReference type="NCBI Taxonomy" id="2044521"/>
    <lineage>
        <taxon>Archaea</taxon>
        <taxon>Methanobacteriati</taxon>
        <taxon>Methanobacteriota</taxon>
        <taxon>Stenosarchaea group</taxon>
        <taxon>Halobacteria</taxon>
        <taxon>Halobacteriales</taxon>
        <taxon>Natrialbaceae</taxon>
        <taxon>Natrarchaeobaculum</taxon>
    </lineage>
</organism>
<dbReference type="RefSeq" id="WP_186336580.1">
    <property type="nucleotide sequence ID" value="NZ_CP024046.1"/>
</dbReference>
<dbReference type="KEGG" id="nan:AArc1_5132"/>
<name>A0A346P9Y8_9EURY</name>
<dbReference type="GeneID" id="37640474"/>
<evidence type="ECO:0000313" key="3">
    <source>
        <dbReference type="EMBL" id="AXR80017.1"/>
    </source>
</evidence>
<reference evidence="3 4" key="2">
    <citation type="submission" date="2018-02" db="EMBL/GenBank/DDBJ databases">
        <title>Phenotypic and genomic properties of facultatively anaerobic sulfur-reducing natronoarchaea from hypersaline soda lakes.</title>
        <authorList>
            <person name="Sorokin D.Y."/>
            <person name="Kublanov I.V."/>
            <person name="Roman P."/>
            <person name="Sinninghe Damste J.S."/>
            <person name="Golyshin P.N."/>
            <person name="Rojo D."/>
            <person name="Ciordia S."/>
            <person name="Mena M.D.C."/>
            <person name="Ferrer M."/>
            <person name="Messina E."/>
            <person name="Smedile F."/>
            <person name="La Spada G."/>
            <person name="La Cono V."/>
            <person name="Yakimov M.M."/>
        </authorList>
    </citation>
    <scope>NUCLEOTIDE SEQUENCE [LARGE SCALE GENOMIC DNA]</scope>
    <source>
        <strain evidence="3 4">AArc-Mg</strain>
        <plasmid evidence="3">pAArc-Mg-01</plasmid>
        <plasmid evidence="4">paarc-mg-01</plasmid>
    </source>
</reference>
<reference evidence="2 5" key="1">
    <citation type="submission" date="2017-10" db="EMBL/GenBank/DDBJ databases">
        <title>Phenotypic and genomic properties of facultatively anaerobic sulfur-reducing natronoarchaea from hypersaline soda lakes.</title>
        <authorList>
            <person name="Sorokin D.Y."/>
            <person name="Kublanov I.V."/>
            <person name="Roman P."/>
            <person name="Sinninghe Damste J.S."/>
            <person name="Golyshin P.N."/>
            <person name="Rojo D."/>
            <person name="Ciordia S."/>
            <person name="Mena Md.C."/>
            <person name="Ferrer M."/>
            <person name="Messina E."/>
            <person name="Smedile F."/>
            <person name="La Spada G."/>
            <person name="La Cono V."/>
            <person name="Yakimov M.M."/>
        </authorList>
    </citation>
    <scope>NUCLEOTIDE SEQUENCE [LARGE SCALE GENOMIC DNA]</scope>
    <source>
        <strain evidence="2 5">AArc1</strain>
        <plasmid evidence="5">paarc1-02</plasmid>
        <plasmid evidence="2">pAArc1-02</plasmid>
    </source>
</reference>
<dbReference type="Pfam" id="PF26069">
    <property type="entry name" value="DUF8026"/>
    <property type="match status" value="1"/>
</dbReference>
<accession>A0A346P9Y8</accession>
<geneLocation type="plasmid" evidence="2">
    <name>pAArc1-02</name>
</geneLocation>
<dbReference type="AlphaFoldDB" id="A0A346P9Y8"/>
<dbReference type="EMBL" id="CP024046">
    <property type="protein sequence ID" value="AXR76333.1"/>
    <property type="molecule type" value="Genomic_DNA"/>
</dbReference>
<keyword evidence="1" id="KW-0812">Transmembrane</keyword>
<dbReference type="InterPro" id="IPR058339">
    <property type="entry name" value="DUF8026"/>
</dbReference>
<geneLocation type="plasmid" evidence="4">
    <name>paarc-mg-01</name>
</geneLocation>
<geneLocation type="plasmid" evidence="5">
    <name>paarc1-02</name>
</geneLocation>
<evidence type="ECO:0000313" key="4">
    <source>
        <dbReference type="Proteomes" id="UP000258613"/>
    </source>
</evidence>
<dbReference type="Proteomes" id="UP000258707">
    <property type="component" value="Plasmid pAArc1-02"/>
</dbReference>
<geneLocation type="plasmid" evidence="3">
    <name>pAArc-Mg-01</name>
</geneLocation>
<feature type="transmembrane region" description="Helical" evidence="1">
    <location>
        <begin position="12"/>
        <end position="29"/>
    </location>
</feature>